<evidence type="ECO:0000259" key="1">
    <source>
        <dbReference type="Pfam" id="PF07510"/>
    </source>
</evidence>
<dbReference type="Pfam" id="PF07510">
    <property type="entry name" value="GmrSD_C"/>
    <property type="match status" value="1"/>
</dbReference>
<evidence type="ECO:0000313" key="3">
    <source>
        <dbReference type="Proteomes" id="UP000697472"/>
    </source>
</evidence>
<dbReference type="InterPro" id="IPR011089">
    <property type="entry name" value="GmrSD_C"/>
</dbReference>
<dbReference type="EMBL" id="JAFBEH010000017">
    <property type="protein sequence ID" value="MBM7642693.1"/>
    <property type="molecule type" value="Genomic_DNA"/>
</dbReference>
<organism evidence="2 3">
    <name type="scientific">Streptococcus loxodontisalivarius</name>
    <dbReference type="NCBI Taxonomy" id="1349415"/>
    <lineage>
        <taxon>Bacteria</taxon>
        <taxon>Bacillati</taxon>
        <taxon>Bacillota</taxon>
        <taxon>Bacilli</taxon>
        <taxon>Lactobacillales</taxon>
        <taxon>Streptococcaceae</taxon>
        <taxon>Streptococcus</taxon>
    </lineage>
</organism>
<name>A0ABS2PRM5_9STRE</name>
<keyword evidence="3" id="KW-1185">Reference proteome</keyword>
<gene>
    <name evidence="2" type="ORF">JOC28_000990</name>
</gene>
<reference evidence="2 3" key="1">
    <citation type="submission" date="2021-01" db="EMBL/GenBank/DDBJ databases">
        <title>Genomic Encyclopedia of Type Strains, Phase IV (KMG-IV): sequencing the most valuable type-strain genomes for metagenomic binning, comparative biology and taxonomic classification.</title>
        <authorList>
            <person name="Goeker M."/>
        </authorList>
    </citation>
    <scope>NUCLEOTIDE SEQUENCE [LARGE SCALE GENOMIC DNA]</scope>
    <source>
        <strain evidence="2 3">DSM 27382</strain>
    </source>
</reference>
<accession>A0ABS2PRM5</accession>
<proteinExistence type="predicted"/>
<protein>
    <recommendedName>
        <fullName evidence="1">GmrSD restriction endonucleases C-terminal domain-containing protein</fullName>
    </recommendedName>
</protein>
<sequence length="229" mass="27750">MEITIKQFEEQFVKIYGRNVWNDFNGYSRNEILQKLGFESIQKLEEQLSKYVKRIEEVKDFYRHKQFARFVLISIEKFKRSESNEIDFSRLYNESFTSELPDSEKFWEVEHIFSLNNFNRVFSQHLREQTQLKNNIANLTLISRRLNGSEPYKYADFNRKRELIKDYEEKDFFINRIFHCEADNEDAFVTLLQNRKQSIISDFKDIFQSVTPSRFDTFYTEILGISENI</sequence>
<comment type="caution">
    <text evidence="2">The sequence shown here is derived from an EMBL/GenBank/DDBJ whole genome shotgun (WGS) entry which is preliminary data.</text>
</comment>
<dbReference type="RefSeq" id="WP_205009533.1">
    <property type="nucleotide sequence ID" value="NZ_JAFBEH010000017.1"/>
</dbReference>
<evidence type="ECO:0000313" key="2">
    <source>
        <dbReference type="EMBL" id="MBM7642693.1"/>
    </source>
</evidence>
<feature type="domain" description="GmrSD restriction endonucleases C-terminal" evidence="1">
    <location>
        <begin position="56"/>
        <end position="184"/>
    </location>
</feature>
<dbReference type="Proteomes" id="UP000697472">
    <property type="component" value="Unassembled WGS sequence"/>
</dbReference>